<dbReference type="OrthoDB" id="407146at2759"/>
<accession>A0A4D9CUL4</accession>
<evidence type="ECO:0000256" key="1">
    <source>
        <dbReference type="SAM" id="MobiDB-lite"/>
    </source>
</evidence>
<protein>
    <submittedName>
        <fullName evidence="2">Uncharacterized protein</fullName>
    </submittedName>
</protein>
<sequence>MATARGPQVRRASIIVTGFGQFMGVTDNPTQHLIEALQGKLSKGPDGGAAEDPDGGQTSVLTCLVMEVSAAGAKEAVERLHCYRPGTQDGREGGREVGTRKERGAEDGKEGGVEEGGPLIFLHMGVDAEATCFKLHQPSGDPICSSIMDLTHCYYSTIDLHGLAQVGGQGGREGGSEGGSGS</sequence>
<evidence type="ECO:0000313" key="2">
    <source>
        <dbReference type="EMBL" id="TFJ82932.1"/>
    </source>
</evidence>
<dbReference type="SUPFAM" id="SSF53182">
    <property type="entry name" value="Pyrrolidone carboxyl peptidase (pyroglutamate aminopeptidase)"/>
    <property type="match status" value="1"/>
</dbReference>
<proteinExistence type="predicted"/>
<reference evidence="2 3" key="1">
    <citation type="submission" date="2019-01" db="EMBL/GenBank/DDBJ databases">
        <title>Nuclear Genome Assembly of the Microalgal Biofuel strain Nannochloropsis salina CCMP1776.</title>
        <authorList>
            <person name="Hovde B."/>
        </authorList>
    </citation>
    <scope>NUCLEOTIDE SEQUENCE [LARGE SCALE GENOMIC DNA]</scope>
    <source>
        <strain evidence="2 3">CCMP1776</strain>
    </source>
</reference>
<organism evidence="2 3">
    <name type="scientific">Nannochloropsis salina CCMP1776</name>
    <dbReference type="NCBI Taxonomy" id="1027361"/>
    <lineage>
        <taxon>Eukaryota</taxon>
        <taxon>Sar</taxon>
        <taxon>Stramenopiles</taxon>
        <taxon>Ochrophyta</taxon>
        <taxon>Eustigmatophyceae</taxon>
        <taxon>Eustigmatales</taxon>
        <taxon>Monodopsidaceae</taxon>
        <taxon>Microchloropsis</taxon>
        <taxon>Microchloropsis salina</taxon>
    </lineage>
</organism>
<name>A0A4D9CUL4_9STRA</name>
<gene>
    <name evidence="2" type="ORF">NSK_005757</name>
</gene>
<dbReference type="AlphaFoldDB" id="A0A4D9CUL4"/>
<feature type="compositionally biased region" description="Basic and acidic residues" evidence="1">
    <location>
        <begin position="89"/>
        <end position="112"/>
    </location>
</feature>
<comment type="caution">
    <text evidence="2">The sequence shown here is derived from an EMBL/GenBank/DDBJ whole genome shotgun (WGS) entry which is preliminary data.</text>
</comment>
<evidence type="ECO:0000313" key="3">
    <source>
        <dbReference type="Proteomes" id="UP000355283"/>
    </source>
</evidence>
<dbReference type="InterPro" id="IPR036440">
    <property type="entry name" value="Peptidase_C15-like_sf"/>
</dbReference>
<dbReference type="EMBL" id="SDOX01000086">
    <property type="protein sequence ID" value="TFJ82932.1"/>
    <property type="molecule type" value="Genomic_DNA"/>
</dbReference>
<keyword evidence="3" id="KW-1185">Reference proteome</keyword>
<dbReference type="Proteomes" id="UP000355283">
    <property type="component" value="Unassembled WGS sequence"/>
</dbReference>
<feature type="region of interest" description="Disordered" evidence="1">
    <location>
        <begin position="84"/>
        <end position="115"/>
    </location>
</feature>
<dbReference type="Gene3D" id="3.40.630.20">
    <property type="entry name" value="Peptidase C15, pyroglutamyl peptidase I-like"/>
    <property type="match status" value="1"/>
</dbReference>